<accession>A0ABD0Y4G9</accession>
<feature type="compositionally biased region" description="Polar residues" evidence="1">
    <location>
        <begin position="88"/>
        <end position="99"/>
    </location>
</feature>
<evidence type="ECO:0000313" key="2">
    <source>
        <dbReference type="EMBL" id="KAL1023765.1"/>
    </source>
</evidence>
<feature type="compositionally biased region" description="Polar residues" evidence="1">
    <location>
        <begin position="68"/>
        <end position="81"/>
    </location>
</feature>
<dbReference type="AlphaFoldDB" id="A0ABD0Y4G9"/>
<dbReference type="Proteomes" id="UP001557470">
    <property type="component" value="Unassembled WGS sequence"/>
</dbReference>
<proteinExistence type="predicted"/>
<feature type="region of interest" description="Disordered" evidence="1">
    <location>
        <begin position="41"/>
        <end position="108"/>
    </location>
</feature>
<gene>
    <name evidence="2" type="ORF">UPYG_G00045820</name>
</gene>
<protein>
    <submittedName>
        <fullName evidence="2">Uncharacterized protein</fullName>
    </submittedName>
</protein>
<evidence type="ECO:0000313" key="3">
    <source>
        <dbReference type="Proteomes" id="UP001557470"/>
    </source>
</evidence>
<organism evidence="2 3">
    <name type="scientific">Umbra pygmaea</name>
    <name type="common">Eastern mudminnow</name>
    <dbReference type="NCBI Taxonomy" id="75934"/>
    <lineage>
        <taxon>Eukaryota</taxon>
        <taxon>Metazoa</taxon>
        <taxon>Chordata</taxon>
        <taxon>Craniata</taxon>
        <taxon>Vertebrata</taxon>
        <taxon>Euteleostomi</taxon>
        <taxon>Actinopterygii</taxon>
        <taxon>Neopterygii</taxon>
        <taxon>Teleostei</taxon>
        <taxon>Protacanthopterygii</taxon>
        <taxon>Esociformes</taxon>
        <taxon>Umbridae</taxon>
        <taxon>Umbra</taxon>
    </lineage>
</organism>
<feature type="region of interest" description="Disordered" evidence="1">
    <location>
        <begin position="1"/>
        <end position="23"/>
    </location>
</feature>
<sequence>MQTPHRKARDNRGSNPEPSCCEATVLSTRPPCLHGPPCLPRMNKDRGHKSIPTYPETTTQLGKRDCSCDSTEMNVSTTQPKLNEGHEQPQQGTSTTNSPEPVDHVAFY</sequence>
<dbReference type="EMBL" id="JAGEUA010000001">
    <property type="protein sequence ID" value="KAL1023765.1"/>
    <property type="molecule type" value="Genomic_DNA"/>
</dbReference>
<name>A0ABD0Y4G9_UMBPY</name>
<keyword evidence="3" id="KW-1185">Reference proteome</keyword>
<comment type="caution">
    <text evidence="2">The sequence shown here is derived from an EMBL/GenBank/DDBJ whole genome shotgun (WGS) entry which is preliminary data.</text>
</comment>
<evidence type="ECO:0000256" key="1">
    <source>
        <dbReference type="SAM" id="MobiDB-lite"/>
    </source>
</evidence>
<reference evidence="2 3" key="1">
    <citation type="submission" date="2024-06" db="EMBL/GenBank/DDBJ databases">
        <authorList>
            <person name="Pan Q."/>
            <person name="Wen M."/>
            <person name="Jouanno E."/>
            <person name="Zahm M."/>
            <person name="Klopp C."/>
            <person name="Cabau C."/>
            <person name="Louis A."/>
            <person name="Berthelot C."/>
            <person name="Parey E."/>
            <person name="Roest Crollius H."/>
            <person name="Montfort J."/>
            <person name="Robinson-Rechavi M."/>
            <person name="Bouchez O."/>
            <person name="Lampietro C."/>
            <person name="Lopez Roques C."/>
            <person name="Donnadieu C."/>
            <person name="Postlethwait J."/>
            <person name="Bobe J."/>
            <person name="Verreycken H."/>
            <person name="Guiguen Y."/>
        </authorList>
    </citation>
    <scope>NUCLEOTIDE SEQUENCE [LARGE SCALE GENOMIC DNA]</scope>
    <source>
        <strain evidence="2">Up_M1</strain>
        <tissue evidence="2">Testis</tissue>
    </source>
</reference>